<evidence type="ECO:0000256" key="7">
    <source>
        <dbReference type="ARBA" id="ARBA00022898"/>
    </source>
</evidence>
<dbReference type="Pfam" id="PF24883">
    <property type="entry name" value="NPHP3_N"/>
    <property type="match status" value="1"/>
</dbReference>
<keyword evidence="5" id="KW-0808">Transferase</keyword>
<comment type="pathway">
    <text evidence="2">Secondary metabolite biosynthesis.</text>
</comment>
<protein>
    <submittedName>
        <fullName evidence="12">Uncharacterized protein</fullName>
    </submittedName>
</protein>
<evidence type="ECO:0000256" key="3">
    <source>
        <dbReference type="ARBA" id="ARBA00009320"/>
    </source>
</evidence>
<dbReference type="InterPro" id="IPR002110">
    <property type="entry name" value="Ankyrin_rpt"/>
</dbReference>
<evidence type="ECO:0000256" key="2">
    <source>
        <dbReference type="ARBA" id="ARBA00005179"/>
    </source>
</evidence>
<evidence type="ECO:0000256" key="6">
    <source>
        <dbReference type="ARBA" id="ARBA00022737"/>
    </source>
</evidence>
<dbReference type="Pfam" id="PF25053">
    <property type="entry name" value="DUF7791"/>
    <property type="match status" value="1"/>
</dbReference>
<dbReference type="EMBL" id="VIBQ01000009">
    <property type="protein sequence ID" value="KAB8336679.1"/>
    <property type="molecule type" value="Genomic_DNA"/>
</dbReference>
<sequence length="1861" mass="207445">MAPPRSRGAATAHLRRELLEDEPKVRRALTARIQALEEVHVGFERRRLVGRRLVGEAREHGVEELPGGATELCLGRLVAQLLGYCMALEDCPTGSGVCAGGRCAVLCGGGAHVLGVEVGGALEVRRVVGALGEVAEGEDEGADKDGAHDDEEVCVALVDGLAGAEHGWAAGGIGIRVRMDHETETAQQHQFRSAEDARVRETPNDAPAASDLRHPSLSFLPCLALLFVACRQDSAGSGTQLTSLPPRRCRALPIFGFGGVSWSQLSSCLLSFSLDFALVPSSPRVFREPRLKPHPSTMAQTFPPKPTEAIDWNNIGFQIREVNGHIESSYSTKTGKWTTPTFVADPFLRLHGMNPGLNYGQQAFEGLKAFRDPTDQKISIFRPRMNAKRLQHSAEYVAMPPVPEELFLEAVHAAVALNAEFVPPHATGASMYIRPLQFGSCAQLGLNPPEEYTFCVFVLPVGVYHGVKPVDALVLQHFDRSAPEGTGSAKLGGNYAPVLRWSEKARSQGYGITLHLDSKTRTEIDEFSTSGFIGVKKDGDKFKLVVPDSRAVIKSVTSDSICQIAKDFGWEVEHRSIKHEELKDFVEVMAAGTAAALVPIRSITMEDSGAKVQYLKGEEPGPTVVKLLDALRGHQLAKLPDTHGWYSIRWSSGTCPEAMDSKSASRTYRVRQLPSDVDQLEAAKLLVRLDPRLGPVYNIKVHSLGLGISPWERPPTKTATVTFDTLPEPFADGKDSWTLPGREHGYRRDVLIDMHFLDFTVLCEPTDPSNDIKAFDCIAVSGLASHPFGSWRSRKQPEFMWLRDQLPDDFPTIRPITYGFDSPLTGHRSFQNIDDLASSLVVKLRSVGKQSSSARPTIFLAHSLGGIVLKRALLLLASGTDSDRTILETVTAIVLFGVPNRGMNIANLLSIVAESNVDDTLIRLLGPSSSYLDDLERQCDGVASLKNIRIVSVYETKKSPVVEMQPNGQIVRTERYDVLVDRDSAKHINSQSQDIFAINEDHSNMVKFSRDDENYRLLASCLYDIVYAASQDSAQPAATAVTITAEPIPGRGLEKPGQGRNKPHWSNVHHTLYVFEYNFLTRQYGITEEEAWLKYVKRIRNDMVSSLELVEAGARERSVAQAFGSTFSWIFEREEIGFFQWLKRGCGIFWISGKPGSGKSTLMKYVWHDSRTQQLLGSTDRNNVKLLTASFFFHDRGTYVQKSFEGLLQSIIHQLLVQLPALEEYVEPVFVQRSFTLGQTWNLQELETAFENILMQTSNFIHIVLHLDALDEYDGAKDIMCDFIERISSLPDDSYTQIGVCFASRPENVFVDHFKNCAGFKMHDHTSQDIRMYASSKIESRPQLHLFLESLNGLPGQQSYQQILDDIVQRAQGVFLWVALTVDELLKQSSEGIRLENVSQILNDMPDQLEGFYERTLSRIPPGFRIETYVILEILLRCKDTPNLQELFEVVSCAQDHTFASCRDHYRLAKSTFNFNNMDRILKSRCGGLIEVVTSKTTDGKNFVQFMHQTVKEYIRKPGLLRNLIGHDSMKQLNNENGHSFWFKFSVVNFCVSSGALQNRPPNFIFYGREAELSTGMNLRKFIDSIDLDTLSKLLDHFSLGDYKVLYANSVHWKLVLAAIAGYKLYAREVMQELGSVATRHNPSVVHCIAVAIIDPMAKSLTSPWPWAASLKRTDLVEPLMRLGGDVPRDFQRTSALQIAMEKLVQERDHHSGPSELDEFVMSLLDHGHDPNQVVYSNLKLSHKTEGGPLSGFAMNWTKCTPLHIAVIYGPKVSLAKRLLECGANVNAADQNGRTPLDWILLLPEDFLYGDGEIPIRLIRDGYHLLEYGGNAYLSSEEDLQRFRSHYHTDKTVESIELDGT</sequence>
<keyword evidence="8" id="KW-0040">ANK repeat</keyword>
<dbReference type="SUPFAM" id="SSF53474">
    <property type="entry name" value="alpha/beta-Hydrolases"/>
    <property type="match status" value="1"/>
</dbReference>
<feature type="compositionally biased region" description="Basic and acidic residues" evidence="9">
    <location>
        <begin position="192"/>
        <end position="203"/>
    </location>
</feature>
<dbReference type="PROSITE" id="PS50088">
    <property type="entry name" value="ANK_REPEAT"/>
    <property type="match status" value="1"/>
</dbReference>
<dbReference type="InterPro" id="IPR043131">
    <property type="entry name" value="BCAT-like_N"/>
</dbReference>
<comment type="cofactor">
    <cofactor evidence="1">
        <name>pyridoxal 5'-phosphate</name>
        <dbReference type="ChEBI" id="CHEBI:597326"/>
    </cofactor>
</comment>
<dbReference type="InterPro" id="IPR036770">
    <property type="entry name" value="Ankyrin_rpt-contain_sf"/>
</dbReference>
<dbReference type="Gene3D" id="3.20.10.10">
    <property type="entry name" value="D-amino Acid Aminotransferase, subunit A, domain 2"/>
    <property type="match status" value="1"/>
</dbReference>
<dbReference type="Pfam" id="PF00023">
    <property type="entry name" value="Ank"/>
    <property type="match status" value="1"/>
</dbReference>
<evidence type="ECO:0000259" key="10">
    <source>
        <dbReference type="Pfam" id="PF24883"/>
    </source>
</evidence>
<dbReference type="PANTHER" id="PTHR42825:SF2">
    <property type="entry name" value="BRANCHED-CHAIN-AMINO-ACID AMINOTRANSFERASE 3, CHLOROPLASTIC-RELATED"/>
    <property type="match status" value="1"/>
</dbReference>
<dbReference type="Gene3D" id="1.25.40.20">
    <property type="entry name" value="Ankyrin repeat-containing domain"/>
    <property type="match status" value="1"/>
</dbReference>
<keyword evidence="6" id="KW-0677">Repeat</keyword>
<evidence type="ECO:0000313" key="12">
    <source>
        <dbReference type="EMBL" id="KAB8336679.1"/>
    </source>
</evidence>
<dbReference type="SUPFAM" id="SSF52540">
    <property type="entry name" value="P-loop containing nucleoside triphosphate hydrolases"/>
    <property type="match status" value="1"/>
</dbReference>
<name>A0A5N6KNL4_9ROSI</name>
<comment type="caution">
    <text evidence="12">The sequence shown here is derived from an EMBL/GenBank/DDBJ whole genome shotgun (WGS) entry which is preliminary data.</text>
</comment>
<proteinExistence type="inferred from homology"/>
<feature type="region of interest" description="Disordered" evidence="9">
    <location>
        <begin position="184"/>
        <end position="210"/>
    </location>
</feature>
<evidence type="ECO:0000313" key="13">
    <source>
        <dbReference type="Proteomes" id="UP000327013"/>
    </source>
</evidence>
<dbReference type="PANTHER" id="PTHR42825">
    <property type="entry name" value="AMINO ACID AMINOTRANSFERASE"/>
    <property type="match status" value="1"/>
</dbReference>
<evidence type="ECO:0000256" key="5">
    <source>
        <dbReference type="ARBA" id="ARBA00022679"/>
    </source>
</evidence>
<dbReference type="Pfam" id="PF01063">
    <property type="entry name" value="Aminotran_4"/>
    <property type="match status" value="1"/>
</dbReference>
<dbReference type="CDD" id="cd01557">
    <property type="entry name" value="BCAT_beta_family"/>
    <property type="match status" value="1"/>
</dbReference>
<dbReference type="InterPro" id="IPR043132">
    <property type="entry name" value="BCAT-like_C"/>
</dbReference>
<dbReference type="NCBIfam" id="TIGR01123">
    <property type="entry name" value="ilvE_II"/>
    <property type="match status" value="1"/>
</dbReference>
<dbReference type="InterPro" id="IPR005786">
    <property type="entry name" value="B_amino_transII"/>
</dbReference>
<dbReference type="InterPro" id="IPR027417">
    <property type="entry name" value="P-loop_NTPase"/>
</dbReference>
<feature type="domain" description="Nephrocystin 3-like N-terminal" evidence="10">
    <location>
        <begin position="1126"/>
        <end position="1305"/>
    </location>
</feature>
<dbReference type="InterPro" id="IPR029058">
    <property type="entry name" value="AB_hydrolase_fold"/>
</dbReference>
<evidence type="ECO:0000259" key="11">
    <source>
        <dbReference type="Pfam" id="PF25053"/>
    </source>
</evidence>
<dbReference type="Gene3D" id="3.40.50.1820">
    <property type="entry name" value="alpha/beta hydrolase"/>
    <property type="match status" value="1"/>
</dbReference>
<dbReference type="SUPFAM" id="SSF48403">
    <property type="entry name" value="Ankyrin repeat"/>
    <property type="match status" value="1"/>
</dbReference>
<feature type="repeat" description="ANK" evidence="8">
    <location>
        <begin position="1758"/>
        <end position="1791"/>
    </location>
</feature>
<evidence type="ECO:0000256" key="8">
    <source>
        <dbReference type="PROSITE-ProRule" id="PRU00023"/>
    </source>
</evidence>
<feature type="domain" description="DUF7791" evidence="11">
    <location>
        <begin position="1420"/>
        <end position="1522"/>
    </location>
</feature>
<keyword evidence="7" id="KW-0663">Pyridoxal phosphate</keyword>
<dbReference type="FunFam" id="3.30.470.10:FF:000004">
    <property type="entry name" value="Branched-chain-amino-acid aminotransferase"/>
    <property type="match status" value="1"/>
</dbReference>
<dbReference type="Proteomes" id="UP000327013">
    <property type="component" value="Unassembled WGS sequence"/>
</dbReference>
<comment type="similarity">
    <text evidence="3">Belongs to the class-IV pyridoxal-phosphate-dependent aminotransferase family.</text>
</comment>
<dbReference type="SUPFAM" id="SSF56752">
    <property type="entry name" value="D-aminoacid aminotransferase-like PLP-dependent enzymes"/>
    <property type="match status" value="1"/>
</dbReference>
<dbReference type="Gene3D" id="3.30.470.10">
    <property type="match status" value="1"/>
</dbReference>
<reference evidence="12 13" key="1">
    <citation type="submission" date="2019-06" db="EMBL/GenBank/DDBJ databases">
        <title>A chromosomal-level reference genome of Carpinus fangiana (Coryloideae, Betulaceae).</title>
        <authorList>
            <person name="Yang X."/>
            <person name="Wang Z."/>
            <person name="Zhang L."/>
            <person name="Hao G."/>
            <person name="Liu J."/>
            <person name="Yang Y."/>
        </authorList>
    </citation>
    <scope>NUCLEOTIDE SEQUENCE [LARGE SCALE GENOMIC DNA]</scope>
    <source>
        <strain evidence="12">Cfa_2016G</strain>
        <tissue evidence="12">Leaf</tissue>
    </source>
</reference>
<keyword evidence="13" id="KW-1185">Reference proteome</keyword>
<dbReference type="Gene3D" id="3.40.50.300">
    <property type="entry name" value="P-loop containing nucleotide triphosphate hydrolases"/>
    <property type="match status" value="1"/>
</dbReference>
<evidence type="ECO:0000256" key="4">
    <source>
        <dbReference type="ARBA" id="ARBA00022576"/>
    </source>
</evidence>
<dbReference type="OrthoDB" id="1658288at2759"/>
<dbReference type="InterPro" id="IPR036038">
    <property type="entry name" value="Aminotransferase-like"/>
</dbReference>
<organism evidence="12 13">
    <name type="scientific">Carpinus fangiana</name>
    <dbReference type="NCBI Taxonomy" id="176857"/>
    <lineage>
        <taxon>Eukaryota</taxon>
        <taxon>Viridiplantae</taxon>
        <taxon>Streptophyta</taxon>
        <taxon>Embryophyta</taxon>
        <taxon>Tracheophyta</taxon>
        <taxon>Spermatophyta</taxon>
        <taxon>Magnoliopsida</taxon>
        <taxon>eudicotyledons</taxon>
        <taxon>Gunneridae</taxon>
        <taxon>Pentapetalae</taxon>
        <taxon>rosids</taxon>
        <taxon>fabids</taxon>
        <taxon>Fagales</taxon>
        <taxon>Betulaceae</taxon>
        <taxon>Carpinus</taxon>
    </lineage>
</organism>
<evidence type="ECO:0000256" key="9">
    <source>
        <dbReference type="SAM" id="MobiDB-lite"/>
    </source>
</evidence>
<dbReference type="PROSITE" id="PS50297">
    <property type="entry name" value="ANK_REP_REGION"/>
    <property type="match status" value="1"/>
</dbReference>
<gene>
    <name evidence="12" type="ORF">FH972_020990</name>
</gene>
<dbReference type="InterPro" id="IPR056693">
    <property type="entry name" value="DUF7791"/>
</dbReference>
<dbReference type="InterPro" id="IPR001544">
    <property type="entry name" value="Aminotrans_IV"/>
</dbReference>
<dbReference type="GO" id="GO:0004084">
    <property type="term" value="F:branched-chain-amino-acid transaminase activity"/>
    <property type="evidence" value="ECO:0007669"/>
    <property type="project" value="InterPro"/>
</dbReference>
<dbReference type="GO" id="GO:0009081">
    <property type="term" value="P:branched-chain amino acid metabolic process"/>
    <property type="evidence" value="ECO:0007669"/>
    <property type="project" value="InterPro"/>
</dbReference>
<accession>A0A5N6KNL4</accession>
<dbReference type="InterPro" id="IPR033939">
    <property type="entry name" value="BCAT_family"/>
</dbReference>
<keyword evidence="4" id="KW-0032">Aminotransferase</keyword>
<dbReference type="InterPro" id="IPR056884">
    <property type="entry name" value="NPHP3-like_N"/>
</dbReference>
<dbReference type="SMART" id="SM00248">
    <property type="entry name" value="ANK"/>
    <property type="match status" value="2"/>
</dbReference>
<evidence type="ECO:0000256" key="1">
    <source>
        <dbReference type="ARBA" id="ARBA00001933"/>
    </source>
</evidence>
<dbReference type="FunFam" id="3.20.10.10:FF:000010">
    <property type="entry name" value="Branched-chain amino acid aminotransferase"/>
    <property type="match status" value="1"/>
</dbReference>